<evidence type="ECO:0000313" key="2">
    <source>
        <dbReference type="Proteomes" id="UP001433268"/>
    </source>
</evidence>
<dbReference type="RefSeq" id="XP_066668436.1">
    <property type="nucleotide sequence ID" value="XM_066813094.1"/>
</dbReference>
<comment type="caution">
    <text evidence="1">The sequence shown here is derived from an EMBL/GenBank/DDBJ whole genome shotgun (WGS) entry which is preliminary data.</text>
</comment>
<dbReference type="GeneID" id="92046154"/>
<sequence length="123" mass="13715">MKGFFLNDMITGTSFHLHRLSFALPKKANGTSCGTESEFKGDFRQGERWAAPVPSGYGNPSPLEQIKKENKAAQRGPHLRRCPFDATLASRNLKACLDEEEVGAMETRSLRDTTTTGRLNDWI</sequence>
<dbReference type="EMBL" id="JAQQWN010000006">
    <property type="protein sequence ID" value="KAK8080961.1"/>
    <property type="molecule type" value="Genomic_DNA"/>
</dbReference>
<evidence type="ECO:0000313" key="1">
    <source>
        <dbReference type="EMBL" id="KAK8080961.1"/>
    </source>
</evidence>
<reference evidence="1 2" key="1">
    <citation type="submission" date="2023-01" db="EMBL/GenBank/DDBJ databases">
        <title>Analysis of 21 Apiospora genomes using comparative genomics revels a genus with tremendous synthesis potential of carbohydrate active enzymes and secondary metabolites.</title>
        <authorList>
            <person name="Sorensen T."/>
        </authorList>
    </citation>
    <scope>NUCLEOTIDE SEQUENCE [LARGE SCALE GENOMIC DNA]</scope>
    <source>
        <strain evidence="1 2">CBS 114990</strain>
    </source>
</reference>
<name>A0ABR1WEN0_9PEZI</name>
<keyword evidence="2" id="KW-1185">Reference proteome</keyword>
<organism evidence="1 2">
    <name type="scientific">Apiospora hydei</name>
    <dbReference type="NCBI Taxonomy" id="1337664"/>
    <lineage>
        <taxon>Eukaryota</taxon>
        <taxon>Fungi</taxon>
        <taxon>Dikarya</taxon>
        <taxon>Ascomycota</taxon>
        <taxon>Pezizomycotina</taxon>
        <taxon>Sordariomycetes</taxon>
        <taxon>Xylariomycetidae</taxon>
        <taxon>Amphisphaeriales</taxon>
        <taxon>Apiosporaceae</taxon>
        <taxon>Apiospora</taxon>
    </lineage>
</organism>
<proteinExistence type="predicted"/>
<gene>
    <name evidence="1" type="ORF">PG997_008779</name>
</gene>
<dbReference type="Proteomes" id="UP001433268">
    <property type="component" value="Unassembled WGS sequence"/>
</dbReference>
<protein>
    <submittedName>
        <fullName evidence="1">Uncharacterized protein</fullName>
    </submittedName>
</protein>
<accession>A0ABR1WEN0</accession>